<dbReference type="PANTHER" id="PTHR45436">
    <property type="entry name" value="SENSOR HISTIDINE KINASE YKOH"/>
    <property type="match status" value="1"/>
</dbReference>
<dbReference type="Pfam" id="PF02518">
    <property type="entry name" value="HATPase_c"/>
    <property type="match status" value="1"/>
</dbReference>
<evidence type="ECO:0000313" key="15">
    <source>
        <dbReference type="Proteomes" id="UP001162811"/>
    </source>
</evidence>
<evidence type="ECO:0000259" key="13">
    <source>
        <dbReference type="PROSITE" id="PS50885"/>
    </source>
</evidence>
<reference evidence="14" key="1">
    <citation type="submission" date="2022-06" db="EMBL/GenBank/DDBJ databases">
        <authorList>
            <person name="Lu C.-H."/>
        </authorList>
    </citation>
    <scope>NUCLEOTIDE SEQUENCE</scope>
    <source>
        <strain evidence="14">21MJYT02-11</strain>
    </source>
</reference>
<keyword evidence="8 11" id="KW-1133">Transmembrane helix</keyword>
<evidence type="ECO:0000256" key="7">
    <source>
        <dbReference type="ARBA" id="ARBA00022777"/>
    </source>
</evidence>
<keyword evidence="5" id="KW-0808">Transferase</keyword>
<keyword evidence="6 11" id="KW-0812">Transmembrane</keyword>
<dbReference type="Gene3D" id="3.30.565.10">
    <property type="entry name" value="Histidine kinase-like ATPase, C-terminal domain"/>
    <property type="match status" value="1"/>
</dbReference>
<keyword evidence="14" id="KW-0547">Nucleotide-binding</keyword>
<evidence type="ECO:0000256" key="8">
    <source>
        <dbReference type="ARBA" id="ARBA00022989"/>
    </source>
</evidence>
<dbReference type="Proteomes" id="UP001162811">
    <property type="component" value="Unassembled WGS sequence"/>
</dbReference>
<dbReference type="InterPro" id="IPR003660">
    <property type="entry name" value="HAMP_dom"/>
</dbReference>
<dbReference type="SMART" id="SM00387">
    <property type="entry name" value="HATPase_c"/>
    <property type="match status" value="1"/>
</dbReference>
<dbReference type="EC" id="2.7.13.3" evidence="3"/>
<name>A0ABT1AR37_9RALS</name>
<dbReference type="InterPro" id="IPR050428">
    <property type="entry name" value="TCS_sensor_his_kinase"/>
</dbReference>
<evidence type="ECO:0000313" key="14">
    <source>
        <dbReference type="EMBL" id="MCO5400928.1"/>
    </source>
</evidence>
<keyword evidence="4" id="KW-0597">Phosphoprotein</keyword>
<reference evidence="14" key="2">
    <citation type="journal article" date="2023" name="Front. Microbiol.">
        <title>Ralstonia chuxiongensis sp. nov., Ralstonia mojiangensis sp. nov., and Ralstonia soli sp. nov., isolated from tobacco fields, are three novel species in the family Burkholderiaceae.</title>
        <authorList>
            <person name="Lu C.H."/>
            <person name="Zhang Y.Y."/>
            <person name="Jiang N."/>
            <person name="Chen W."/>
            <person name="Shao X."/>
            <person name="Zhao Z.M."/>
            <person name="Lu W.L."/>
            <person name="Hu X."/>
            <person name="Xi Y.X."/>
            <person name="Zou S.Y."/>
            <person name="Wei Q.J."/>
            <person name="Lin Z.L."/>
            <person name="Gong L."/>
            <person name="Gai X.T."/>
            <person name="Zhang L.Q."/>
            <person name="Li J.Y."/>
            <person name="Jin Y."/>
            <person name="Xia Z.Y."/>
        </authorList>
    </citation>
    <scope>NUCLEOTIDE SEQUENCE</scope>
    <source>
        <strain evidence="14">21MJYT02-11</strain>
    </source>
</reference>
<comment type="catalytic activity">
    <reaction evidence="1">
        <text>ATP + protein L-histidine = ADP + protein N-phospho-L-histidine.</text>
        <dbReference type="EC" id="2.7.13.3"/>
    </reaction>
</comment>
<dbReference type="InterPro" id="IPR003594">
    <property type="entry name" value="HATPase_dom"/>
</dbReference>
<evidence type="ECO:0000256" key="3">
    <source>
        <dbReference type="ARBA" id="ARBA00012438"/>
    </source>
</evidence>
<dbReference type="InterPro" id="IPR005467">
    <property type="entry name" value="His_kinase_dom"/>
</dbReference>
<evidence type="ECO:0000256" key="11">
    <source>
        <dbReference type="SAM" id="Phobius"/>
    </source>
</evidence>
<sequence>MDGAEGPMTAPATASVQRRLSVWLSAIIVTVAVVGGAWAFVAAFREAYALQDDVLRQVGAMFDPAHLPSPGNPADAPKVSDKEARVIVQVLPGPDGAVAPGTSAPPLALAPTLVDGMQTARAGKRDYRVWVRTLANGQRIAVAQETAVRNETARDSAIRTLLPFAVLVPILLLALAHVLRKMFAPIKRLAHEVDQRDERQLHAITPEAVPDEVHPFVVAINRLLARVQQSMDAQHRFVADAAHELRTPLSALSLQAERLGQAAMSPDARERLATLRQGIERSRGLLDQLLALARAQEATGVPAGTVSVQRVFRSVLEDLMPLADARRLDVGVTTETDARVHAAELDLFVVVRNLVDNAIRYTPEGGRIDLSVTAEARMVSIAVQDTGPGIPADERARVFDPFYRVLGNDATGSGLGLSIVSTVVRRLGGEVELGDAGGEPSGLRVTVRLPLV</sequence>
<feature type="transmembrane region" description="Helical" evidence="11">
    <location>
        <begin position="161"/>
        <end position="179"/>
    </location>
</feature>
<keyword evidence="15" id="KW-1185">Reference proteome</keyword>
<dbReference type="InterPro" id="IPR003661">
    <property type="entry name" value="HisK_dim/P_dom"/>
</dbReference>
<evidence type="ECO:0000256" key="10">
    <source>
        <dbReference type="ARBA" id="ARBA00023136"/>
    </source>
</evidence>
<dbReference type="InterPro" id="IPR036097">
    <property type="entry name" value="HisK_dim/P_sf"/>
</dbReference>
<proteinExistence type="predicted"/>
<dbReference type="Gene3D" id="1.10.287.130">
    <property type="match status" value="1"/>
</dbReference>
<dbReference type="Pfam" id="PF00512">
    <property type="entry name" value="HisKA"/>
    <property type="match status" value="1"/>
</dbReference>
<keyword evidence="9" id="KW-0902">Two-component regulatory system</keyword>
<dbReference type="SUPFAM" id="SSF47384">
    <property type="entry name" value="Homodimeric domain of signal transducing histidine kinase"/>
    <property type="match status" value="1"/>
</dbReference>
<feature type="domain" description="Histidine kinase" evidence="12">
    <location>
        <begin position="240"/>
        <end position="452"/>
    </location>
</feature>
<keyword evidence="7" id="KW-0418">Kinase</keyword>
<dbReference type="PANTHER" id="PTHR45436:SF15">
    <property type="entry name" value="SENSOR HISTIDINE KINASE CUSS"/>
    <property type="match status" value="1"/>
</dbReference>
<dbReference type="GO" id="GO:0005524">
    <property type="term" value="F:ATP binding"/>
    <property type="evidence" value="ECO:0007669"/>
    <property type="project" value="UniProtKB-KW"/>
</dbReference>
<evidence type="ECO:0000256" key="2">
    <source>
        <dbReference type="ARBA" id="ARBA00004141"/>
    </source>
</evidence>
<evidence type="ECO:0000259" key="12">
    <source>
        <dbReference type="PROSITE" id="PS50109"/>
    </source>
</evidence>
<dbReference type="PROSITE" id="PS50109">
    <property type="entry name" value="HIS_KIN"/>
    <property type="match status" value="1"/>
</dbReference>
<feature type="transmembrane region" description="Helical" evidence="11">
    <location>
        <begin position="20"/>
        <end position="41"/>
    </location>
</feature>
<feature type="domain" description="HAMP" evidence="13">
    <location>
        <begin position="180"/>
        <end position="232"/>
    </location>
</feature>
<dbReference type="InterPro" id="IPR004358">
    <property type="entry name" value="Sig_transdc_His_kin-like_C"/>
</dbReference>
<evidence type="ECO:0000256" key="9">
    <source>
        <dbReference type="ARBA" id="ARBA00023012"/>
    </source>
</evidence>
<evidence type="ECO:0000256" key="1">
    <source>
        <dbReference type="ARBA" id="ARBA00000085"/>
    </source>
</evidence>
<gene>
    <name evidence="14" type="ORF">NG900_22225</name>
</gene>
<dbReference type="CDD" id="cd00082">
    <property type="entry name" value="HisKA"/>
    <property type="match status" value="1"/>
</dbReference>
<comment type="subcellular location">
    <subcellularLocation>
        <location evidence="2">Membrane</location>
        <topology evidence="2">Multi-pass membrane protein</topology>
    </subcellularLocation>
</comment>
<organism evidence="14 15">
    <name type="scientific">Ralstonia soli</name>
    <dbReference type="NCBI Taxonomy" id="2953896"/>
    <lineage>
        <taxon>Bacteria</taxon>
        <taxon>Pseudomonadati</taxon>
        <taxon>Pseudomonadota</taxon>
        <taxon>Betaproteobacteria</taxon>
        <taxon>Burkholderiales</taxon>
        <taxon>Burkholderiaceae</taxon>
        <taxon>Ralstonia</taxon>
    </lineage>
</organism>
<dbReference type="PRINTS" id="PR00344">
    <property type="entry name" value="BCTRLSENSOR"/>
</dbReference>
<dbReference type="EMBL" id="JAMXHT010000008">
    <property type="protein sequence ID" value="MCO5400928.1"/>
    <property type="molecule type" value="Genomic_DNA"/>
</dbReference>
<protein>
    <recommendedName>
        <fullName evidence="3">histidine kinase</fullName>
        <ecNumber evidence="3">2.7.13.3</ecNumber>
    </recommendedName>
</protein>
<keyword evidence="10 11" id="KW-0472">Membrane</keyword>
<dbReference type="InterPro" id="IPR036890">
    <property type="entry name" value="HATPase_C_sf"/>
</dbReference>
<dbReference type="RefSeq" id="WP_252683795.1">
    <property type="nucleotide sequence ID" value="NZ_JAMXHT010000008.1"/>
</dbReference>
<evidence type="ECO:0000256" key="6">
    <source>
        <dbReference type="ARBA" id="ARBA00022692"/>
    </source>
</evidence>
<keyword evidence="14" id="KW-0067">ATP-binding</keyword>
<accession>A0ABT1AR37</accession>
<comment type="caution">
    <text evidence="14">The sequence shown here is derived from an EMBL/GenBank/DDBJ whole genome shotgun (WGS) entry which is preliminary data.</text>
</comment>
<evidence type="ECO:0000256" key="4">
    <source>
        <dbReference type="ARBA" id="ARBA00022553"/>
    </source>
</evidence>
<dbReference type="PROSITE" id="PS50885">
    <property type="entry name" value="HAMP"/>
    <property type="match status" value="1"/>
</dbReference>
<dbReference type="SMART" id="SM00388">
    <property type="entry name" value="HisKA"/>
    <property type="match status" value="1"/>
</dbReference>
<dbReference type="SUPFAM" id="SSF55874">
    <property type="entry name" value="ATPase domain of HSP90 chaperone/DNA topoisomerase II/histidine kinase"/>
    <property type="match status" value="1"/>
</dbReference>
<evidence type="ECO:0000256" key="5">
    <source>
        <dbReference type="ARBA" id="ARBA00022679"/>
    </source>
</evidence>